<dbReference type="Pfam" id="PF01221">
    <property type="entry name" value="Dynein_light"/>
    <property type="match status" value="1"/>
</dbReference>
<proteinExistence type="predicted"/>
<protein>
    <recommendedName>
        <fullName evidence="4">Dynein light chain</fullName>
    </recommendedName>
</protein>
<evidence type="ECO:0008006" key="4">
    <source>
        <dbReference type="Google" id="ProtNLM"/>
    </source>
</evidence>
<dbReference type="GO" id="GO:0007017">
    <property type="term" value="P:microtubule-based process"/>
    <property type="evidence" value="ECO:0007669"/>
    <property type="project" value="InterPro"/>
</dbReference>
<dbReference type="PANTHER" id="PTHR11886:SF37">
    <property type="entry name" value="DYNEIN LIGHT CHAIN"/>
    <property type="match status" value="1"/>
</dbReference>
<dbReference type="InterPro" id="IPR001372">
    <property type="entry name" value="Dynein_light_chain_typ-1/2"/>
</dbReference>
<dbReference type="AlphaFoldDB" id="A0A9R1WVR9"/>
<dbReference type="FunFam" id="3.30.740.10:FF:000003">
    <property type="entry name" value="Dynein light chain"/>
    <property type="match status" value="1"/>
</dbReference>
<organism evidence="2 3">
    <name type="scientific">Lactuca sativa</name>
    <name type="common">Garden lettuce</name>
    <dbReference type="NCBI Taxonomy" id="4236"/>
    <lineage>
        <taxon>Eukaryota</taxon>
        <taxon>Viridiplantae</taxon>
        <taxon>Streptophyta</taxon>
        <taxon>Embryophyta</taxon>
        <taxon>Tracheophyta</taxon>
        <taxon>Spermatophyta</taxon>
        <taxon>Magnoliopsida</taxon>
        <taxon>eudicotyledons</taxon>
        <taxon>Gunneridae</taxon>
        <taxon>Pentapetalae</taxon>
        <taxon>asterids</taxon>
        <taxon>campanulids</taxon>
        <taxon>Asterales</taxon>
        <taxon>Asteraceae</taxon>
        <taxon>Cichorioideae</taxon>
        <taxon>Cichorieae</taxon>
        <taxon>Lactucinae</taxon>
        <taxon>Lactuca</taxon>
    </lineage>
</organism>
<dbReference type="Gene3D" id="3.30.740.10">
    <property type="entry name" value="Protein Inhibitor Of Neuronal Nitric Oxide Synthase"/>
    <property type="match status" value="1"/>
</dbReference>
<evidence type="ECO:0000313" key="3">
    <source>
        <dbReference type="Proteomes" id="UP000235145"/>
    </source>
</evidence>
<evidence type="ECO:0000313" key="2">
    <source>
        <dbReference type="EMBL" id="KAJ0189154.1"/>
    </source>
</evidence>
<dbReference type="SMART" id="SM01375">
    <property type="entry name" value="Dynein_light"/>
    <property type="match status" value="1"/>
</dbReference>
<name>A0A9R1WVR9_LACSA</name>
<dbReference type="GO" id="GO:0045505">
    <property type="term" value="F:dynein intermediate chain binding"/>
    <property type="evidence" value="ECO:0000318"/>
    <property type="project" value="GO_Central"/>
</dbReference>
<dbReference type="OrthoDB" id="10033309at2759"/>
<dbReference type="PANTHER" id="PTHR11886">
    <property type="entry name" value="DYNEIN LIGHT CHAIN"/>
    <property type="match status" value="1"/>
</dbReference>
<dbReference type="EMBL" id="NBSK02000008">
    <property type="protein sequence ID" value="KAJ0189154.1"/>
    <property type="molecule type" value="Genomic_DNA"/>
</dbReference>
<feature type="region of interest" description="Disordered" evidence="1">
    <location>
        <begin position="109"/>
        <end position="128"/>
    </location>
</feature>
<gene>
    <name evidence="2" type="ORF">LSAT_V11C800412960</name>
</gene>
<dbReference type="Proteomes" id="UP000235145">
    <property type="component" value="Unassembled WGS sequence"/>
</dbReference>
<dbReference type="CDD" id="cd21452">
    <property type="entry name" value="DLC-like_DYNLL1_DYNLL2"/>
    <property type="match status" value="1"/>
</dbReference>
<evidence type="ECO:0000256" key="1">
    <source>
        <dbReference type="SAM" id="MobiDB-lite"/>
    </source>
</evidence>
<dbReference type="GO" id="GO:0005868">
    <property type="term" value="C:cytoplasmic dynein complex"/>
    <property type="evidence" value="ECO:0000318"/>
    <property type="project" value="GO_Central"/>
</dbReference>
<sequence>MLSFSKSQNGLPFPPLPPPPLRPLPLSYHSQLFPYSYSRRNLVLLKMSSHENQKKGVMYVYKLDTGGGHHHPQTPPPSMNKKVVSRSWGLLKRSKTYREKEFNQQHYDKEDKKEMVHQESARKSVSVMEGGRKLMESTGRRSVGNAAEMSLGNAAPMAALMQIRVLVTDMPAFMQIHAFRCARQTFDSLEKFSPKQIALNLKKEFDKVYGPAWHCIVGSNFGSFVTHATGCFLYFSMEKLYILVFKTKVKKNVN</sequence>
<dbReference type="InterPro" id="IPR037177">
    <property type="entry name" value="DLC_sf"/>
</dbReference>
<feature type="compositionally biased region" description="Basic and acidic residues" evidence="1">
    <location>
        <begin position="109"/>
        <end position="122"/>
    </location>
</feature>
<reference evidence="2 3" key="1">
    <citation type="journal article" date="2017" name="Nat. Commun.">
        <title>Genome assembly with in vitro proximity ligation data and whole-genome triplication in lettuce.</title>
        <authorList>
            <person name="Reyes-Chin-Wo S."/>
            <person name="Wang Z."/>
            <person name="Yang X."/>
            <person name="Kozik A."/>
            <person name="Arikit S."/>
            <person name="Song C."/>
            <person name="Xia L."/>
            <person name="Froenicke L."/>
            <person name="Lavelle D.O."/>
            <person name="Truco M.J."/>
            <person name="Xia R."/>
            <person name="Zhu S."/>
            <person name="Xu C."/>
            <person name="Xu H."/>
            <person name="Xu X."/>
            <person name="Cox K."/>
            <person name="Korf I."/>
            <person name="Meyers B.C."/>
            <person name="Michelmore R.W."/>
        </authorList>
    </citation>
    <scope>NUCLEOTIDE SEQUENCE [LARGE SCALE GENOMIC DNA]</scope>
    <source>
        <strain evidence="3">cv. Salinas</strain>
        <tissue evidence="2">Seedlings</tissue>
    </source>
</reference>
<keyword evidence="3" id="KW-1185">Reference proteome</keyword>
<dbReference type="SUPFAM" id="SSF54648">
    <property type="entry name" value="DLC"/>
    <property type="match status" value="1"/>
</dbReference>
<comment type="caution">
    <text evidence="2">The sequence shown here is derived from an EMBL/GenBank/DDBJ whole genome shotgun (WGS) entry which is preliminary data.</text>
</comment>
<accession>A0A9R1WVR9</accession>